<proteinExistence type="predicted"/>
<dbReference type="Pfam" id="PF13843">
    <property type="entry name" value="DDE_Tnp_1_7"/>
    <property type="match status" value="1"/>
</dbReference>
<accession>A0A6P7G3Z6</accession>
<name>A0A6P7G3Z6_DIAVI</name>
<sequence>MFRKPLSAAELQDIANNLWDPDDESTEVGSIESDYKIEDHLSEASEEDDQQVVLSDNEEEYVATSSRISDCVIFETKDGINWKSQPQPTGRMRSCNIIKSKVDKVMLAPGQSVDDPVDFFCLFVDKKIVNEIVKCTNKEAEKVLGIENWKYCDYTELYVFIGLLLTSGRSNSRGRPHTIVAPFFNLDNLNLT</sequence>
<dbReference type="AlphaFoldDB" id="A0A6P7G3Z6"/>
<dbReference type="InterPro" id="IPR029526">
    <property type="entry name" value="PGBD"/>
</dbReference>
<dbReference type="RefSeq" id="XP_028143714.1">
    <property type="nucleotide sequence ID" value="XM_028287913.1"/>
</dbReference>
<reference evidence="2" key="1">
    <citation type="submission" date="2025-08" db="UniProtKB">
        <authorList>
            <consortium name="RefSeq"/>
        </authorList>
    </citation>
    <scope>IDENTIFICATION</scope>
</reference>
<feature type="domain" description="PiggyBac transposable element-derived protein" evidence="1">
    <location>
        <begin position="115"/>
        <end position="170"/>
    </location>
</feature>
<organism evidence="2">
    <name type="scientific">Diabrotica virgifera virgifera</name>
    <name type="common">western corn rootworm</name>
    <dbReference type="NCBI Taxonomy" id="50390"/>
    <lineage>
        <taxon>Eukaryota</taxon>
        <taxon>Metazoa</taxon>
        <taxon>Ecdysozoa</taxon>
        <taxon>Arthropoda</taxon>
        <taxon>Hexapoda</taxon>
        <taxon>Insecta</taxon>
        <taxon>Pterygota</taxon>
        <taxon>Neoptera</taxon>
        <taxon>Endopterygota</taxon>
        <taxon>Coleoptera</taxon>
        <taxon>Polyphaga</taxon>
        <taxon>Cucujiformia</taxon>
        <taxon>Chrysomeloidea</taxon>
        <taxon>Chrysomelidae</taxon>
        <taxon>Galerucinae</taxon>
        <taxon>Diabroticina</taxon>
        <taxon>Diabroticites</taxon>
        <taxon>Diabrotica</taxon>
    </lineage>
</organism>
<evidence type="ECO:0000259" key="1">
    <source>
        <dbReference type="Pfam" id="PF13843"/>
    </source>
</evidence>
<protein>
    <submittedName>
        <fullName evidence="2">Uncharacterized protein LOC114337472</fullName>
    </submittedName>
</protein>
<gene>
    <name evidence="2" type="primary">LOC114337472</name>
</gene>
<evidence type="ECO:0000313" key="2">
    <source>
        <dbReference type="RefSeq" id="XP_028143714.1"/>
    </source>
</evidence>
<dbReference type="InParanoid" id="A0A6P7G3Z6"/>